<name>A0A562PPF8_9PSED</name>
<comment type="caution">
    <text evidence="1">The sequence shown here is derived from an EMBL/GenBank/DDBJ whole genome shotgun (WGS) entry which is preliminary data.</text>
</comment>
<evidence type="ECO:0000313" key="2">
    <source>
        <dbReference type="Proteomes" id="UP000316905"/>
    </source>
</evidence>
<gene>
    <name evidence="1" type="ORF">IQ22_04504</name>
</gene>
<protein>
    <submittedName>
        <fullName evidence="1">Uncharacterized protein</fullName>
    </submittedName>
</protein>
<evidence type="ECO:0000313" key="1">
    <source>
        <dbReference type="EMBL" id="TWI46314.1"/>
    </source>
</evidence>
<dbReference type="Proteomes" id="UP000316905">
    <property type="component" value="Unassembled WGS sequence"/>
</dbReference>
<accession>A0A562PPF8</accession>
<dbReference type="RefSeq" id="WP_145145951.1">
    <property type="nucleotide sequence ID" value="NZ_VLKY01000031.1"/>
</dbReference>
<organism evidence="1 2">
    <name type="scientific">Pseudomonas duriflava</name>
    <dbReference type="NCBI Taxonomy" id="459528"/>
    <lineage>
        <taxon>Bacteria</taxon>
        <taxon>Pseudomonadati</taxon>
        <taxon>Pseudomonadota</taxon>
        <taxon>Gammaproteobacteria</taxon>
        <taxon>Pseudomonadales</taxon>
        <taxon>Pseudomonadaceae</taxon>
        <taxon>Pseudomonas</taxon>
    </lineage>
</organism>
<keyword evidence="2" id="KW-1185">Reference proteome</keyword>
<dbReference type="AlphaFoldDB" id="A0A562PPF8"/>
<dbReference type="EMBL" id="VLKY01000031">
    <property type="protein sequence ID" value="TWI46314.1"/>
    <property type="molecule type" value="Genomic_DNA"/>
</dbReference>
<reference evidence="1 2" key="1">
    <citation type="journal article" date="2015" name="Stand. Genomic Sci.">
        <title>Genomic Encyclopedia of Bacterial and Archaeal Type Strains, Phase III: the genomes of soil and plant-associated and newly described type strains.</title>
        <authorList>
            <person name="Whitman W.B."/>
            <person name="Woyke T."/>
            <person name="Klenk H.P."/>
            <person name="Zhou Y."/>
            <person name="Lilburn T.G."/>
            <person name="Beck B.J."/>
            <person name="De Vos P."/>
            <person name="Vandamme P."/>
            <person name="Eisen J.A."/>
            <person name="Garrity G."/>
            <person name="Hugenholtz P."/>
            <person name="Kyrpides N.C."/>
        </authorList>
    </citation>
    <scope>NUCLEOTIDE SEQUENCE [LARGE SCALE GENOMIC DNA]</scope>
    <source>
        <strain evidence="1 2">CGMCC 1.6858</strain>
    </source>
</reference>
<sequence length="69" mass="8325">MALFNLPAHLRKTREEQACLMIDRWVSRRTRFHTGFASGLIQMAYTLGDIDEQCYRDYHRRLDELHTRL</sequence>
<proteinExistence type="predicted"/>